<dbReference type="Pfam" id="PF00353">
    <property type="entry name" value="HemolysinCabind"/>
    <property type="match status" value="1"/>
</dbReference>
<evidence type="ECO:0000256" key="1">
    <source>
        <dbReference type="ARBA" id="ARBA00004613"/>
    </source>
</evidence>
<dbReference type="InterPro" id="IPR016187">
    <property type="entry name" value="CTDL_fold"/>
</dbReference>
<comment type="caution">
    <text evidence="6">The sequence shown here is derived from an EMBL/GenBank/DDBJ whole genome shotgun (WGS) entry which is preliminary data.</text>
</comment>
<evidence type="ECO:0000259" key="5">
    <source>
        <dbReference type="PROSITE" id="PS50041"/>
    </source>
</evidence>
<dbReference type="Gene3D" id="3.10.100.10">
    <property type="entry name" value="Mannose-Binding Protein A, subunit A"/>
    <property type="match status" value="1"/>
</dbReference>
<dbReference type="Proteomes" id="UP001191082">
    <property type="component" value="Unassembled WGS sequence"/>
</dbReference>
<dbReference type="PROSITE" id="PS00330">
    <property type="entry name" value="HEMOLYSIN_CALCIUM"/>
    <property type="match status" value="3"/>
</dbReference>
<dbReference type="SUPFAM" id="SSF56436">
    <property type="entry name" value="C-type lectin-like"/>
    <property type="match status" value="1"/>
</dbReference>
<dbReference type="EMBL" id="VCPC01000002">
    <property type="protein sequence ID" value="TMV13735.1"/>
    <property type="molecule type" value="Genomic_DNA"/>
</dbReference>
<gene>
    <name evidence="6" type="ORF">FGK64_10300</name>
</gene>
<name>A0ABY2XCJ2_9RHOB</name>
<accession>A0ABY2XCJ2</accession>
<evidence type="ECO:0000256" key="3">
    <source>
        <dbReference type="ARBA" id="ARBA00022729"/>
    </source>
</evidence>
<organism evidence="6 7">
    <name type="scientific">Arenibacterium halophilum</name>
    <dbReference type="NCBI Taxonomy" id="2583821"/>
    <lineage>
        <taxon>Bacteria</taxon>
        <taxon>Pseudomonadati</taxon>
        <taxon>Pseudomonadota</taxon>
        <taxon>Alphaproteobacteria</taxon>
        <taxon>Rhodobacterales</taxon>
        <taxon>Paracoccaceae</taxon>
        <taxon>Arenibacterium</taxon>
    </lineage>
</organism>
<keyword evidence="2" id="KW-0964">Secreted</keyword>
<reference evidence="6 7" key="1">
    <citation type="submission" date="2019-05" db="EMBL/GenBank/DDBJ databases">
        <title>Marivita sp. nov. isolated from sea sediment.</title>
        <authorList>
            <person name="Kim W."/>
        </authorList>
    </citation>
    <scope>NUCLEOTIDE SEQUENCE [LARGE SCALE GENOMIC DNA]</scope>
    <source>
        <strain evidence="6 7">CAU 1492</strain>
    </source>
</reference>
<keyword evidence="7" id="KW-1185">Reference proteome</keyword>
<evidence type="ECO:0000256" key="2">
    <source>
        <dbReference type="ARBA" id="ARBA00022525"/>
    </source>
</evidence>
<dbReference type="InterPro" id="IPR051663">
    <property type="entry name" value="CLec_Tetranectin-domain"/>
</dbReference>
<dbReference type="PRINTS" id="PR00313">
    <property type="entry name" value="CABNDNGRPT"/>
</dbReference>
<dbReference type="SMART" id="SM00034">
    <property type="entry name" value="CLECT"/>
    <property type="match status" value="1"/>
</dbReference>
<dbReference type="PANTHER" id="PTHR22799:SF1">
    <property type="entry name" value="C-TYPE LECTIN DOMAIN FAMILY 11 MEMBER A"/>
    <property type="match status" value="1"/>
</dbReference>
<protein>
    <recommendedName>
        <fullName evidence="5">C-type lectin domain-containing protein</fullName>
    </recommendedName>
</protein>
<evidence type="ECO:0000313" key="7">
    <source>
        <dbReference type="Proteomes" id="UP001191082"/>
    </source>
</evidence>
<dbReference type="SUPFAM" id="SSF51120">
    <property type="entry name" value="beta-Roll"/>
    <property type="match status" value="1"/>
</dbReference>
<evidence type="ECO:0000313" key="6">
    <source>
        <dbReference type="EMBL" id="TMV13735.1"/>
    </source>
</evidence>
<comment type="subcellular location">
    <subcellularLocation>
        <location evidence="1">Secreted</location>
    </subcellularLocation>
</comment>
<dbReference type="InterPro" id="IPR016186">
    <property type="entry name" value="C-type_lectin-like/link_sf"/>
</dbReference>
<keyword evidence="4" id="KW-0430">Lectin</keyword>
<evidence type="ECO:0000256" key="4">
    <source>
        <dbReference type="ARBA" id="ARBA00022734"/>
    </source>
</evidence>
<dbReference type="Gene3D" id="2.150.10.10">
    <property type="entry name" value="Serralysin-like metalloprotease, C-terminal"/>
    <property type="match status" value="2"/>
</dbReference>
<dbReference type="InterPro" id="IPR018511">
    <property type="entry name" value="Hemolysin-typ_Ca-bd_CS"/>
</dbReference>
<dbReference type="PANTHER" id="PTHR22799">
    <property type="entry name" value="TETRANECTIN-RELATED"/>
    <property type="match status" value="1"/>
</dbReference>
<dbReference type="PROSITE" id="PS50041">
    <property type="entry name" value="C_TYPE_LECTIN_2"/>
    <property type="match status" value="1"/>
</dbReference>
<dbReference type="InterPro" id="IPR011049">
    <property type="entry name" value="Serralysin-like_metalloprot_C"/>
</dbReference>
<proteinExistence type="predicted"/>
<feature type="domain" description="C-type lectin" evidence="5">
    <location>
        <begin position="10"/>
        <end position="116"/>
    </location>
</feature>
<dbReference type="Pfam" id="PF00059">
    <property type="entry name" value="Lectin_C"/>
    <property type="match status" value="1"/>
</dbReference>
<dbReference type="InterPro" id="IPR001343">
    <property type="entry name" value="Hemolysn_Ca-bd"/>
</dbReference>
<keyword evidence="3" id="KW-0732">Signal</keyword>
<dbReference type="InterPro" id="IPR001304">
    <property type="entry name" value="C-type_lectin-like"/>
</dbReference>
<sequence>MMGLMDQAVFFGGSYYAQLALRDNFDDAVARAAAQGGTMLQIDSHVENQFIAGQYTPSYFDPVWIGATDVQEEGTYRDLSGQPIDPSLYNWAPGEPNDAIGGEDYLQMVDNGTWNDATIEPSFFPRTVVEFNLSSAPLAQGVTGAPVLAGIENAFGTDFADILRGTDDANQLSGLDGGDILLGLGGADRLEGGDGDDVLDGGEGNDILVGGDGADQFVFLAGGGSDEILDFVGSAAVAPGAMHDVIDLRALDLDYATVALSQTVDGVSIAGQGVSILLRGLTLAEIGQDDFL</sequence>